<dbReference type="Pfam" id="PF00011">
    <property type="entry name" value="HSP20"/>
    <property type="match status" value="1"/>
</dbReference>
<evidence type="ECO:0000313" key="6">
    <source>
        <dbReference type="Proteomes" id="UP001418222"/>
    </source>
</evidence>
<dbReference type="GO" id="GO:0009408">
    <property type="term" value="P:response to heat"/>
    <property type="evidence" value="ECO:0007669"/>
    <property type="project" value="InterPro"/>
</dbReference>
<evidence type="ECO:0000259" key="4">
    <source>
        <dbReference type="PROSITE" id="PS01031"/>
    </source>
</evidence>
<dbReference type="SUPFAM" id="SSF49764">
    <property type="entry name" value="HSP20-like chaperones"/>
    <property type="match status" value="1"/>
</dbReference>
<dbReference type="PANTHER" id="PTHR46733:SF4">
    <property type="entry name" value="HEAT SHOCK PROTEIN 21, CHLOROPLASTIC"/>
    <property type="match status" value="1"/>
</dbReference>
<reference evidence="5 6" key="1">
    <citation type="journal article" date="2022" name="Nat. Plants">
        <title>Genomes of leafy and leafless Platanthera orchids illuminate the evolution of mycoheterotrophy.</title>
        <authorList>
            <person name="Li M.H."/>
            <person name="Liu K.W."/>
            <person name="Li Z."/>
            <person name="Lu H.C."/>
            <person name="Ye Q.L."/>
            <person name="Zhang D."/>
            <person name="Wang J.Y."/>
            <person name="Li Y.F."/>
            <person name="Zhong Z.M."/>
            <person name="Liu X."/>
            <person name="Yu X."/>
            <person name="Liu D.K."/>
            <person name="Tu X.D."/>
            <person name="Liu B."/>
            <person name="Hao Y."/>
            <person name="Liao X.Y."/>
            <person name="Jiang Y.T."/>
            <person name="Sun W.H."/>
            <person name="Chen J."/>
            <person name="Chen Y.Q."/>
            <person name="Ai Y."/>
            <person name="Zhai J.W."/>
            <person name="Wu S.S."/>
            <person name="Zhou Z."/>
            <person name="Hsiao Y.Y."/>
            <person name="Wu W.L."/>
            <person name="Chen Y.Y."/>
            <person name="Lin Y.F."/>
            <person name="Hsu J.L."/>
            <person name="Li C.Y."/>
            <person name="Wang Z.W."/>
            <person name="Zhao X."/>
            <person name="Zhong W.Y."/>
            <person name="Ma X.K."/>
            <person name="Ma L."/>
            <person name="Huang J."/>
            <person name="Chen G.Z."/>
            <person name="Huang M.Z."/>
            <person name="Huang L."/>
            <person name="Peng D.H."/>
            <person name="Luo Y.B."/>
            <person name="Zou S.Q."/>
            <person name="Chen S.P."/>
            <person name="Lan S."/>
            <person name="Tsai W.C."/>
            <person name="Van de Peer Y."/>
            <person name="Liu Z.J."/>
        </authorList>
    </citation>
    <scope>NUCLEOTIDE SEQUENCE [LARGE SCALE GENOMIC DNA]</scope>
    <source>
        <strain evidence="5">Lor287</strain>
    </source>
</reference>
<accession>A0AAP0G8E3</accession>
<organism evidence="5 6">
    <name type="scientific">Platanthera zijinensis</name>
    <dbReference type="NCBI Taxonomy" id="2320716"/>
    <lineage>
        <taxon>Eukaryota</taxon>
        <taxon>Viridiplantae</taxon>
        <taxon>Streptophyta</taxon>
        <taxon>Embryophyta</taxon>
        <taxon>Tracheophyta</taxon>
        <taxon>Spermatophyta</taxon>
        <taxon>Magnoliopsida</taxon>
        <taxon>Liliopsida</taxon>
        <taxon>Asparagales</taxon>
        <taxon>Orchidaceae</taxon>
        <taxon>Orchidoideae</taxon>
        <taxon>Orchideae</taxon>
        <taxon>Orchidinae</taxon>
        <taxon>Platanthera</taxon>
    </lineage>
</organism>
<evidence type="ECO:0000256" key="1">
    <source>
        <dbReference type="ARBA" id="ARBA00023016"/>
    </source>
</evidence>
<gene>
    <name evidence="5" type="ORF">KSP39_PZI007700</name>
</gene>
<proteinExistence type="inferred from homology"/>
<keyword evidence="1" id="KW-0346">Stress response</keyword>
<dbReference type="CDD" id="cd06464">
    <property type="entry name" value="ACD_sHsps-like"/>
    <property type="match status" value="1"/>
</dbReference>
<name>A0AAP0G8E3_9ASPA</name>
<dbReference type="AlphaFoldDB" id="A0AAP0G8E3"/>
<dbReference type="InterPro" id="IPR002068">
    <property type="entry name" value="A-crystallin/Hsp20_dom"/>
</dbReference>
<sequence length="224" mass="25035">MAAATAASLFLAPSLLRQTATFPRSTAFFSPLSRRILRWTAAASAASEPNDNTSLDVPVKKVAGASPAETRSPRRSAFEISPFGLVDPLSPVRTMRQMLDTMDRILDGAGEGETRSPWEIREEEQELKMRFDMPGLTKEEVKVTVEDDVLVIRSAQQKEERGEGKEGDDGWWRWSSSGAAYDMRLVLPEEAEKEKVKAEFKNGVLLVTVPKKKVERHVFDIEIK</sequence>
<dbReference type="PROSITE" id="PS01031">
    <property type="entry name" value="SHSP"/>
    <property type="match status" value="1"/>
</dbReference>
<comment type="caution">
    <text evidence="5">The sequence shown here is derived from an EMBL/GenBank/DDBJ whole genome shotgun (WGS) entry which is preliminary data.</text>
</comment>
<dbReference type="Proteomes" id="UP001418222">
    <property type="component" value="Unassembled WGS sequence"/>
</dbReference>
<dbReference type="EMBL" id="JBBWWQ010000006">
    <property type="protein sequence ID" value="KAK8944184.1"/>
    <property type="molecule type" value="Genomic_DNA"/>
</dbReference>
<dbReference type="InterPro" id="IPR044587">
    <property type="entry name" value="HSP21-like"/>
</dbReference>
<keyword evidence="6" id="KW-1185">Reference proteome</keyword>
<feature type="domain" description="SHSP" evidence="4">
    <location>
        <begin position="109"/>
        <end position="224"/>
    </location>
</feature>
<evidence type="ECO:0000256" key="2">
    <source>
        <dbReference type="PROSITE-ProRule" id="PRU00285"/>
    </source>
</evidence>
<evidence type="ECO:0000256" key="3">
    <source>
        <dbReference type="RuleBase" id="RU003616"/>
    </source>
</evidence>
<dbReference type="PANTHER" id="PTHR46733">
    <property type="entry name" value="26.5 KDA HEAT SHOCK PROTEIN, MITOCHONDRIAL"/>
    <property type="match status" value="1"/>
</dbReference>
<dbReference type="Gene3D" id="2.60.40.790">
    <property type="match status" value="1"/>
</dbReference>
<dbReference type="InterPro" id="IPR008978">
    <property type="entry name" value="HSP20-like_chaperone"/>
</dbReference>
<protein>
    <recommendedName>
        <fullName evidence="4">SHSP domain-containing protein</fullName>
    </recommendedName>
</protein>
<evidence type="ECO:0000313" key="5">
    <source>
        <dbReference type="EMBL" id="KAK8944184.1"/>
    </source>
</evidence>
<comment type="similarity">
    <text evidence="2 3">Belongs to the small heat shock protein (HSP20) family.</text>
</comment>